<evidence type="ECO:0000259" key="6">
    <source>
        <dbReference type="PROSITE" id="PS51085"/>
    </source>
</evidence>
<dbReference type="Pfam" id="PF00970">
    <property type="entry name" value="FAD_binding_6"/>
    <property type="match status" value="1"/>
</dbReference>
<dbReference type="Pfam" id="PF00175">
    <property type="entry name" value="NAD_binding_1"/>
    <property type="match status" value="1"/>
</dbReference>
<feature type="domain" description="2Fe-2S ferredoxin-type" evidence="6">
    <location>
        <begin position="29"/>
        <end position="121"/>
    </location>
</feature>
<dbReference type="KEGG" id="cbar:PATL70BA_1951"/>
<dbReference type="InterPro" id="IPR039261">
    <property type="entry name" value="FNR_nucleotide-bd"/>
</dbReference>
<gene>
    <name evidence="8" type="ORF">PATL70BA_1951</name>
</gene>
<dbReference type="AlphaFoldDB" id="A0A3P7PVF9"/>
<dbReference type="PROSITE" id="PS51384">
    <property type="entry name" value="FAD_FR"/>
    <property type="match status" value="1"/>
</dbReference>
<evidence type="ECO:0000313" key="9">
    <source>
        <dbReference type="Proteomes" id="UP000279029"/>
    </source>
</evidence>
<dbReference type="Proteomes" id="UP000279029">
    <property type="component" value="Chromosome"/>
</dbReference>
<dbReference type="InterPro" id="IPR001433">
    <property type="entry name" value="OxRdtase_FAD/NAD-bd"/>
</dbReference>
<dbReference type="RefSeq" id="WP_125137072.1">
    <property type="nucleotide sequence ID" value="NZ_LR130778.1"/>
</dbReference>
<evidence type="ECO:0000313" key="8">
    <source>
        <dbReference type="EMBL" id="VDN47827.1"/>
    </source>
</evidence>
<evidence type="ECO:0000259" key="7">
    <source>
        <dbReference type="PROSITE" id="PS51384"/>
    </source>
</evidence>
<dbReference type="InterPro" id="IPR036010">
    <property type="entry name" value="2Fe-2S_ferredoxin-like_sf"/>
</dbReference>
<proteinExistence type="predicted"/>
<evidence type="ECO:0000256" key="5">
    <source>
        <dbReference type="SAM" id="Phobius"/>
    </source>
</evidence>
<dbReference type="SUPFAM" id="SSF63380">
    <property type="entry name" value="Riboflavin synthase domain-like"/>
    <property type="match status" value="1"/>
</dbReference>
<feature type="domain" description="FAD-binding FR-type" evidence="7">
    <location>
        <begin position="124"/>
        <end position="225"/>
    </location>
</feature>
<protein>
    <submittedName>
        <fullName evidence="8">Oxidoreductase</fullName>
    </submittedName>
</protein>
<dbReference type="InterPro" id="IPR012675">
    <property type="entry name" value="Beta-grasp_dom_sf"/>
</dbReference>
<dbReference type="Gene3D" id="2.40.30.10">
    <property type="entry name" value="Translation factors"/>
    <property type="match status" value="1"/>
</dbReference>
<dbReference type="EMBL" id="LR130778">
    <property type="protein sequence ID" value="VDN47827.1"/>
    <property type="molecule type" value="Genomic_DNA"/>
</dbReference>
<dbReference type="GO" id="GO:0051536">
    <property type="term" value="F:iron-sulfur cluster binding"/>
    <property type="evidence" value="ECO:0007669"/>
    <property type="project" value="InterPro"/>
</dbReference>
<dbReference type="InterPro" id="IPR008333">
    <property type="entry name" value="Cbr1-like_FAD-bd_dom"/>
</dbReference>
<keyword evidence="5" id="KW-0472">Membrane</keyword>
<dbReference type="PRINTS" id="PR00371">
    <property type="entry name" value="FPNCR"/>
</dbReference>
<feature type="transmembrane region" description="Helical" evidence="5">
    <location>
        <begin position="6"/>
        <end position="25"/>
    </location>
</feature>
<dbReference type="InterPro" id="IPR001041">
    <property type="entry name" value="2Fe-2S_ferredoxin-type"/>
</dbReference>
<keyword evidence="5" id="KW-1133">Transmembrane helix</keyword>
<organism evidence="8 9">
    <name type="scientific">Petrocella atlantisensis</name>
    <dbReference type="NCBI Taxonomy" id="2173034"/>
    <lineage>
        <taxon>Bacteria</taxon>
        <taxon>Bacillati</taxon>
        <taxon>Bacillota</taxon>
        <taxon>Clostridia</taxon>
        <taxon>Lachnospirales</taxon>
        <taxon>Vallitaleaceae</taxon>
        <taxon>Petrocella</taxon>
    </lineage>
</organism>
<dbReference type="InterPro" id="IPR001709">
    <property type="entry name" value="Flavoprot_Pyr_Nucl_cyt_Rdtase"/>
</dbReference>
<dbReference type="Gene3D" id="3.10.20.30">
    <property type="match status" value="1"/>
</dbReference>
<dbReference type="PROSITE" id="PS51085">
    <property type="entry name" value="2FE2S_FER_2"/>
    <property type="match status" value="1"/>
</dbReference>
<keyword evidence="2" id="KW-0285">Flavoprotein</keyword>
<dbReference type="Pfam" id="PF00111">
    <property type="entry name" value="Fer2"/>
    <property type="match status" value="1"/>
</dbReference>
<dbReference type="SUPFAM" id="SSF52343">
    <property type="entry name" value="Ferredoxin reductase-like, C-terminal NADP-linked domain"/>
    <property type="match status" value="1"/>
</dbReference>
<dbReference type="InterPro" id="IPR017927">
    <property type="entry name" value="FAD-bd_FR_type"/>
</dbReference>
<dbReference type="Gene3D" id="3.40.50.80">
    <property type="entry name" value="Nucleotide-binding domain of ferredoxin-NADP reductase (FNR) module"/>
    <property type="match status" value="1"/>
</dbReference>
<keyword evidence="4" id="KW-0408">Iron</keyword>
<evidence type="ECO:0000256" key="1">
    <source>
        <dbReference type="ARBA" id="ARBA00022448"/>
    </source>
</evidence>
<dbReference type="PANTHER" id="PTHR43644:SF1">
    <property type="entry name" value="NAD(P)H-FLAVIN REDUCTASE"/>
    <property type="match status" value="1"/>
</dbReference>
<evidence type="ECO:0000256" key="3">
    <source>
        <dbReference type="ARBA" id="ARBA00022827"/>
    </source>
</evidence>
<keyword evidence="3" id="KW-0274">FAD</keyword>
<keyword evidence="9" id="KW-1185">Reference proteome</keyword>
<sequence length="357" mass="39863">MNVPIILVVTLTIIAILIALLDVLLGSKSEKKIIINDQKTIPVTGDNTLLNHLSANKIFIPSACGGKATCGQCKVKVTEGGGETLATETGLLSLQERKDQVRLSCQCKVKGDIKISIPESLLNAQEFKTEVMGIEDLTHDIKLVRFKLIQPTTIDFKPGQYAQIEVPGLEIQRAYSIASNPKETDFLELIIRLVPKGEATTFVHRALEVGDRIRLLGPFGSFFLQEHSDRDIICIAGGSGKAPIRSILYYLRDHGMNRKVKYFFGAKTAKDLYYTEEFQELAKEFPNFQYIPALSEPNEEDHWQGEVGLITDVVDRHSKNLEEHEAYLCGSPGMIDACFAVLERNGMPSERIYCDRF</sequence>
<keyword evidence="1" id="KW-0813">Transport</keyword>
<dbReference type="InterPro" id="IPR017938">
    <property type="entry name" value="Riboflavin_synthase-like_b-brl"/>
</dbReference>
<reference evidence="8 9" key="1">
    <citation type="submission" date="2018-09" db="EMBL/GenBank/DDBJ databases">
        <authorList>
            <person name="Postec A."/>
        </authorList>
    </citation>
    <scope>NUCLEOTIDE SEQUENCE [LARGE SCALE GENOMIC DNA]</scope>
    <source>
        <strain evidence="8">70B-A</strain>
    </source>
</reference>
<dbReference type="PRINTS" id="PR00410">
    <property type="entry name" value="PHEHYDRXLASE"/>
</dbReference>
<keyword evidence="5" id="KW-0812">Transmembrane</keyword>
<dbReference type="OrthoDB" id="9801223at2"/>
<accession>A0A3P7PVF9</accession>
<dbReference type="CDD" id="cd00207">
    <property type="entry name" value="fer2"/>
    <property type="match status" value="1"/>
</dbReference>
<dbReference type="GO" id="GO:0016491">
    <property type="term" value="F:oxidoreductase activity"/>
    <property type="evidence" value="ECO:0007669"/>
    <property type="project" value="InterPro"/>
</dbReference>
<evidence type="ECO:0000256" key="4">
    <source>
        <dbReference type="ARBA" id="ARBA00023004"/>
    </source>
</evidence>
<evidence type="ECO:0000256" key="2">
    <source>
        <dbReference type="ARBA" id="ARBA00022630"/>
    </source>
</evidence>
<dbReference type="SUPFAM" id="SSF54292">
    <property type="entry name" value="2Fe-2S ferredoxin-like"/>
    <property type="match status" value="1"/>
</dbReference>
<name>A0A3P7PVF9_9FIRM</name>
<dbReference type="PANTHER" id="PTHR43644">
    <property type="entry name" value="NA(+)-TRANSLOCATING NADH-QUINONE REDUCTASE SUBUNIT"/>
    <property type="match status" value="1"/>
</dbReference>